<keyword evidence="2" id="KW-1185">Reference proteome</keyword>
<gene>
    <name evidence="1" type="ORF">phi9183_ORF019</name>
</gene>
<sequence>MAYAGNSFFFGEIDGVTLKDLGKLDASKTSLEDRKKCLSDQLDSTNYFVDYLSQFYKVNINSNEALSEDVDIFKRLEQMATYLLKSDESKAIDQTEKKVYVFHNRRERFSNYMNRESVSMNQNGKSINIVDSDNIVHALMAKKKNSRKPKIQKILPQDLKRKDIVGEVLRDYQVFLDYIERKLHEEQDKNWRKYSRQRYLVQQDMIDAKNMLSGVWGFNISVSESHVPDLNIFDFTDYDTVRYLLDYPCPSVDFEEEMWIVWQDFMETVKKAGLTKEEAKIVCCLQQNWRIQEISDELGIKYASLYQTVIPRIVKKIMKVGNKYDCFDPKVEEKVKRRKINAGKIKE</sequence>
<reference evidence="1 2" key="1">
    <citation type="submission" date="2020-08" db="EMBL/GenBank/DDBJ databases">
        <authorList>
            <person name="Canfield G.S."/>
            <person name="Duerkop B.A."/>
        </authorList>
    </citation>
    <scope>NUCLEOTIDE SEQUENCE [LARGE SCALE GENOMIC DNA]</scope>
</reference>
<protein>
    <submittedName>
        <fullName evidence="1">DNA response regulator</fullName>
    </submittedName>
</protein>
<evidence type="ECO:0000313" key="1">
    <source>
        <dbReference type="EMBL" id="QOC57512.1"/>
    </source>
</evidence>
<accession>A0A7L7SM33</accession>
<dbReference type="Proteomes" id="UP000516647">
    <property type="component" value="Segment"/>
</dbReference>
<proteinExistence type="predicted"/>
<dbReference type="EMBL" id="MT939241">
    <property type="protein sequence ID" value="QOC57512.1"/>
    <property type="molecule type" value="Genomic_DNA"/>
</dbReference>
<organism evidence="1 2">
    <name type="scientific">Enterococcus phage 9183</name>
    <dbReference type="NCBI Taxonomy" id="2763102"/>
    <lineage>
        <taxon>Viruses</taxon>
        <taxon>Duplodnaviria</taxon>
        <taxon>Heunggongvirae</taxon>
        <taxon>Uroviricota</taxon>
        <taxon>Caudoviricetes</taxon>
        <taxon>Andrewesvirinae</taxon>
        <taxon>Denvervirus</taxon>
        <taxon>Denvervirus dv9183</taxon>
    </lineage>
</organism>
<evidence type="ECO:0000313" key="2">
    <source>
        <dbReference type="Proteomes" id="UP000516647"/>
    </source>
</evidence>
<name>A0A7L7SM33_9CAUD</name>